<dbReference type="EMBL" id="CM000138">
    <property type="protein sequence ID" value="EEE54186.1"/>
    <property type="molecule type" value="Genomic_DNA"/>
</dbReference>
<comment type="subcellular location">
    <subcellularLocation>
        <location evidence="1">Nucleus</location>
    </subcellularLocation>
</comment>
<keyword evidence="4" id="KW-0804">Transcription</keyword>
<sequence>MAIDQPIKKRGRPPGSKNTKNKMEQKMELVHQRLALLDSSSGSDRDDDIGPRAIIIDCDEDDTDDVMEVVPLKMLMPKEVENEQRTVPGIPQTCNTQNTSNGRTNTTEVPVKGQNKCASYLPKKSSVQAFCGSAMKRAQEIQTKLPAEHPSFVKHMLHSHVVSGFWLGLPAGFCNKYLPKHDTDIVLEDENGNNHNTNYLGGKQGLSAGWRGFAINHDIKVGDVVVFELVHIIRDKNISPTDRAPGLKSFYACKKRKISKEATDNATKPKEDPETTRVSSKVAHDDTQNLVHEAIDGIRFSDSEMSFDDVMSYSNFNIVVDGLVIDCKFPDHQRRTYYELCCAQKSFLHRHLLRQLSLTLVVGVIMETINIAEGIRACGAGTSSQEDFLIWKKTLQSFDLLGMNVAFLLKRVDDILGLPEQPRDPSECSKYNELKLERSRAGEKVKALESMMLTVKDVLKKIDAEMEEMESSVRNHDIALRKIATAPWVSDDDDDDDALGNLRVTTTQLSAYLELFSSKPV</sequence>
<keyword evidence="3" id="KW-0238">DNA-binding</keyword>
<evidence type="ECO:0000256" key="5">
    <source>
        <dbReference type="ARBA" id="ARBA00023242"/>
    </source>
</evidence>
<feature type="region of interest" description="Disordered" evidence="6">
    <location>
        <begin position="88"/>
        <end position="108"/>
    </location>
</feature>
<evidence type="ECO:0000256" key="2">
    <source>
        <dbReference type="ARBA" id="ARBA00023015"/>
    </source>
</evidence>
<organism evidence="8">
    <name type="scientific">Oryza sativa subsp. japonica</name>
    <name type="common">Rice</name>
    <dbReference type="NCBI Taxonomy" id="39947"/>
    <lineage>
        <taxon>Eukaryota</taxon>
        <taxon>Viridiplantae</taxon>
        <taxon>Streptophyta</taxon>
        <taxon>Embryophyta</taxon>
        <taxon>Tracheophyta</taxon>
        <taxon>Spermatophyta</taxon>
        <taxon>Magnoliopsida</taxon>
        <taxon>Liliopsida</taxon>
        <taxon>Poales</taxon>
        <taxon>Poaceae</taxon>
        <taxon>BOP clade</taxon>
        <taxon>Oryzoideae</taxon>
        <taxon>Oryzeae</taxon>
        <taxon>Oryzinae</taxon>
        <taxon>Oryza</taxon>
        <taxon>Oryza sativa</taxon>
    </lineage>
</organism>
<evidence type="ECO:0000259" key="7">
    <source>
        <dbReference type="PROSITE" id="PS50863"/>
    </source>
</evidence>
<dbReference type="InterPro" id="IPR003340">
    <property type="entry name" value="B3_DNA-bd"/>
</dbReference>
<dbReference type="CDD" id="cd10017">
    <property type="entry name" value="B3_DNA"/>
    <property type="match status" value="1"/>
</dbReference>
<dbReference type="SUPFAM" id="SSF101936">
    <property type="entry name" value="DNA-binding pseudobarrel domain"/>
    <property type="match status" value="1"/>
</dbReference>
<feature type="compositionally biased region" description="Basic and acidic residues" evidence="6">
    <location>
        <begin position="261"/>
        <end position="275"/>
    </location>
</feature>
<dbReference type="Gene3D" id="2.40.330.10">
    <property type="entry name" value="DNA-binding pseudobarrel domain"/>
    <property type="match status" value="1"/>
</dbReference>
<gene>
    <name evidence="8" type="ORF">OsJ_01011</name>
</gene>
<dbReference type="GO" id="GO:0003677">
    <property type="term" value="F:DNA binding"/>
    <property type="evidence" value="ECO:0007669"/>
    <property type="project" value="UniProtKB-KW"/>
</dbReference>
<evidence type="ECO:0000256" key="1">
    <source>
        <dbReference type="ARBA" id="ARBA00004123"/>
    </source>
</evidence>
<feature type="region of interest" description="Disordered" evidence="6">
    <location>
        <begin position="261"/>
        <end position="282"/>
    </location>
</feature>
<dbReference type="GO" id="GO:0005634">
    <property type="term" value="C:nucleus"/>
    <property type="evidence" value="ECO:0007669"/>
    <property type="project" value="UniProtKB-SubCell"/>
</dbReference>
<name>B9EUJ5_ORYSJ</name>
<evidence type="ECO:0000256" key="6">
    <source>
        <dbReference type="SAM" id="MobiDB-lite"/>
    </source>
</evidence>
<dbReference type="Pfam" id="PF02362">
    <property type="entry name" value="B3"/>
    <property type="match status" value="1"/>
</dbReference>
<dbReference type="AlphaFoldDB" id="B9EUJ5"/>
<accession>B9EUJ5</accession>
<dbReference type="SMART" id="SM01019">
    <property type="entry name" value="B3"/>
    <property type="match status" value="1"/>
</dbReference>
<evidence type="ECO:0000256" key="3">
    <source>
        <dbReference type="ARBA" id="ARBA00023125"/>
    </source>
</evidence>
<feature type="domain" description="TF-B3" evidence="7">
    <location>
        <begin position="152"/>
        <end position="256"/>
    </location>
</feature>
<evidence type="ECO:0000313" key="8">
    <source>
        <dbReference type="EMBL" id="EEE54186.1"/>
    </source>
</evidence>
<keyword evidence="5" id="KW-0539">Nucleus</keyword>
<reference evidence="8" key="2">
    <citation type="submission" date="2008-12" db="EMBL/GenBank/DDBJ databases">
        <title>Improved gene annotation of the rice (Oryza sativa) genomes.</title>
        <authorList>
            <person name="Wang J."/>
            <person name="Li R."/>
            <person name="Fan W."/>
            <person name="Huang Q."/>
            <person name="Zhang J."/>
            <person name="Zhou Y."/>
            <person name="Hu Y."/>
            <person name="Zi S."/>
            <person name="Li J."/>
            <person name="Ni P."/>
            <person name="Zheng H."/>
            <person name="Zhang Y."/>
            <person name="Zhao M."/>
            <person name="Hao Q."/>
            <person name="McDermott J."/>
            <person name="Samudrala R."/>
            <person name="Kristiansen K."/>
            <person name="Wong G.K.-S."/>
        </authorList>
    </citation>
    <scope>NUCLEOTIDE SEQUENCE</scope>
</reference>
<dbReference type="PANTHER" id="PTHR31391">
    <property type="entry name" value="B3 DOMAIN-CONTAINING PROTEIN OS11G0197600-RELATED"/>
    <property type="match status" value="1"/>
</dbReference>
<evidence type="ECO:0000256" key="4">
    <source>
        <dbReference type="ARBA" id="ARBA00023163"/>
    </source>
</evidence>
<protein>
    <recommendedName>
        <fullName evidence="7">TF-B3 domain-containing protein</fullName>
    </recommendedName>
</protein>
<reference evidence="8" key="1">
    <citation type="journal article" date="2005" name="PLoS Biol.">
        <title>The genomes of Oryza sativa: a history of duplications.</title>
        <authorList>
            <person name="Yu J."/>
            <person name="Wang J."/>
            <person name="Lin W."/>
            <person name="Li S."/>
            <person name="Li H."/>
            <person name="Zhou J."/>
            <person name="Ni P."/>
            <person name="Dong W."/>
            <person name="Hu S."/>
            <person name="Zeng C."/>
            <person name="Zhang J."/>
            <person name="Zhang Y."/>
            <person name="Li R."/>
            <person name="Xu Z."/>
            <person name="Li S."/>
            <person name="Li X."/>
            <person name="Zheng H."/>
            <person name="Cong L."/>
            <person name="Lin L."/>
            <person name="Yin J."/>
            <person name="Geng J."/>
            <person name="Li G."/>
            <person name="Shi J."/>
            <person name="Liu J."/>
            <person name="Lv H."/>
            <person name="Li J."/>
            <person name="Wang J."/>
            <person name="Deng Y."/>
            <person name="Ran L."/>
            <person name="Shi X."/>
            <person name="Wang X."/>
            <person name="Wu Q."/>
            <person name="Li C."/>
            <person name="Ren X."/>
            <person name="Wang J."/>
            <person name="Wang X."/>
            <person name="Li D."/>
            <person name="Liu D."/>
            <person name="Zhang X."/>
            <person name="Ji Z."/>
            <person name="Zhao W."/>
            <person name="Sun Y."/>
            <person name="Zhang Z."/>
            <person name="Bao J."/>
            <person name="Han Y."/>
            <person name="Dong L."/>
            <person name="Ji J."/>
            <person name="Chen P."/>
            <person name="Wu S."/>
            <person name="Liu J."/>
            <person name="Xiao Y."/>
            <person name="Bu D."/>
            <person name="Tan J."/>
            <person name="Yang L."/>
            <person name="Ye C."/>
            <person name="Zhang J."/>
            <person name="Xu J."/>
            <person name="Zhou Y."/>
            <person name="Yu Y."/>
            <person name="Zhang B."/>
            <person name="Zhuang S."/>
            <person name="Wei H."/>
            <person name="Liu B."/>
            <person name="Lei M."/>
            <person name="Yu H."/>
            <person name="Li Y."/>
            <person name="Xu H."/>
            <person name="Wei S."/>
            <person name="He X."/>
            <person name="Fang L."/>
            <person name="Zhang Z."/>
            <person name="Zhang Y."/>
            <person name="Huang X."/>
            <person name="Su Z."/>
            <person name="Tong W."/>
            <person name="Li J."/>
            <person name="Tong Z."/>
            <person name="Li S."/>
            <person name="Ye J."/>
            <person name="Wang L."/>
            <person name="Fang L."/>
            <person name="Lei T."/>
            <person name="Chen C."/>
            <person name="Chen H."/>
            <person name="Xu Z."/>
            <person name="Li H."/>
            <person name="Huang H."/>
            <person name="Zhang F."/>
            <person name="Xu H."/>
            <person name="Li N."/>
            <person name="Zhao C."/>
            <person name="Li S."/>
            <person name="Dong L."/>
            <person name="Huang Y."/>
            <person name="Li L."/>
            <person name="Xi Y."/>
            <person name="Qi Q."/>
            <person name="Li W."/>
            <person name="Zhang B."/>
            <person name="Hu W."/>
            <person name="Zhang Y."/>
            <person name="Tian X."/>
            <person name="Jiao Y."/>
            <person name="Liang X."/>
            <person name="Jin J."/>
            <person name="Gao L."/>
            <person name="Zheng W."/>
            <person name="Hao B."/>
            <person name="Liu S."/>
            <person name="Wang W."/>
            <person name="Yuan L."/>
            <person name="Cao M."/>
            <person name="McDermott J."/>
            <person name="Samudrala R."/>
            <person name="Wang J."/>
            <person name="Wong G.K."/>
            <person name="Yang H."/>
        </authorList>
    </citation>
    <scope>NUCLEOTIDE SEQUENCE [LARGE SCALE GENOMIC DNA]</scope>
</reference>
<dbReference type="PANTHER" id="PTHR31391:SF101">
    <property type="entry name" value="B3 DOMAIN-CONTAINING PROTEIN OS01G0234100"/>
    <property type="match status" value="1"/>
</dbReference>
<dbReference type="InterPro" id="IPR015300">
    <property type="entry name" value="DNA-bd_pseudobarrel_sf"/>
</dbReference>
<dbReference type="PROSITE" id="PS50863">
    <property type="entry name" value="B3"/>
    <property type="match status" value="1"/>
</dbReference>
<proteinExistence type="predicted"/>
<dbReference type="Proteomes" id="UP000007752">
    <property type="component" value="Chromosome 1"/>
</dbReference>
<dbReference type="InterPro" id="IPR044837">
    <property type="entry name" value="REM16-like"/>
</dbReference>
<keyword evidence="2" id="KW-0805">Transcription regulation</keyword>
<feature type="compositionally biased region" description="Polar residues" evidence="6">
    <location>
        <begin position="92"/>
        <end position="108"/>
    </location>
</feature>
<feature type="region of interest" description="Disordered" evidence="6">
    <location>
        <begin position="1"/>
        <end position="25"/>
    </location>
</feature>